<dbReference type="Proteomes" id="UP001148629">
    <property type="component" value="Unassembled WGS sequence"/>
</dbReference>
<sequence>MDPLSIAAGAAGLAASCATIVKTLYTWIDDTVDVDENVSNLFEEVTILSRALESISNASARVPQVVVAEIDPGNGLWATIRATLDDIKNTFNKLNQLLAELEKTSFFSRGFLRKPTKQIRFSLRSKDITTYKDRIKSYNTAMTSALQMINVCLLIHSNSSQDSVFKVLSGLKSQVRRVEFALQTTDSSSPGLAGTREEDDRISLNLRQFVQVAESFHSSASTIVRDGARSTVWGGSIMGDPLTEAQTSRIERWIPPPVSEEPYGYNAGESSTNADFQSDSDTEIELAQRIEELAVKNEADGDHAKAEQFYRSAIDRSEASYRSTNDITAMRVRLAYACMRQKKWVEGEEVLAPIAFERKAHDISVYHGMHILAIAYLADSKLEAAERYCKRALWGKRKVLGKDHSSCWETLALLVSICIARNKTVEAEAHRSFIPPSLLVAVDTDALAYLNRSVGNLIPSTNSSDMSSSIQQPLIPQQPYSSGLPPATQHRSLASYPDPALPSPGPPRTTFEYPKSYGSQYSPSLTTNSQQSVGQYYQPPPQAWQPAPMPKPKPRIFVSIDYIHYGTENTSVAYAMYDVENATSDLITTWPELSLIFQVPTVLYYDQYQKVIGWGLDIANALSPTGYPKPGVQKVEWLHLYLVTQESVADSINLPPLPPGLDAADVSADYLYELRLAIRAALQRNLGDVFDQNEGTIHWIFTIPELWAQTDQTPLRRVIERAGYIGDEDDRRLSFISEAEASASNSMSCGLLRLDPNDAFIYVSCGKGVVDMSAYLVVTDSPFTLLRLTDGSMDSCGSTSLNRNFSNILRTKIRAMKLPDGSKTAGRVYAKAIMDFENRIKTDFRNNGQKWAVDVGIEADFLEANIEDGYMVFTNNEIISCFEPVIGRILEMLRHQMDEVWKTGRVLQVLQAIAFQDQTDIGQRILVGGEFGSSEYLVEEIKSGIPGDMRTKVIRAGDPTSDVVMGGVNLGLSRFLAGDYSYS</sequence>
<evidence type="ECO:0000313" key="2">
    <source>
        <dbReference type="Proteomes" id="UP001148629"/>
    </source>
</evidence>
<comment type="caution">
    <text evidence="1">The sequence shown here is derived from an EMBL/GenBank/DDBJ whole genome shotgun (WGS) entry which is preliminary data.</text>
</comment>
<dbReference type="EMBL" id="JANRMS010000129">
    <property type="protein sequence ID" value="KAJ3546014.1"/>
    <property type="molecule type" value="Genomic_DNA"/>
</dbReference>
<evidence type="ECO:0000313" key="1">
    <source>
        <dbReference type="EMBL" id="KAJ3546014.1"/>
    </source>
</evidence>
<protein>
    <submittedName>
        <fullName evidence="1">Uncharacterized protein</fullName>
    </submittedName>
</protein>
<organism evidence="1 2">
    <name type="scientific">Fusarium decemcellulare</name>
    <dbReference type="NCBI Taxonomy" id="57161"/>
    <lineage>
        <taxon>Eukaryota</taxon>
        <taxon>Fungi</taxon>
        <taxon>Dikarya</taxon>
        <taxon>Ascomycota</taxon>
        <taxon>Pezizomycotina</taxon>
        <taxon>Sordariomycetes</taxon>
        <taxon>Hypocreomycetidae</taxon>
        <taxon>Hypocreales</taxon>
        <taxon>Nectriaceae</taxon>
        <taxon>Fusarium</taxon>
        <taxon>Fusarium decemcellulare species complex</taxon>
    </lineage>
</organism>
<accession>A0ACC1ST69</accession>
<gene>
    <name evidence="1" type="ORF">NM208_g2227</name>
</gene>
<keyword evidence="2" id="KW-1185">Reference proteome</keyword>
<reference evidence="1" key="1">
    <citation type="submission" date="2022-08" db="EMBL/GenBank/DDBJ databases">
        <title>Genome Sequence of Fusarium decemcellulare.</title>
        <authorList>
            <person name="Buettner E."/>
        </authorList>
    </citation>
    <scope>NUCLEOTIDE SEQUENCE</scope>
    <source>
        <strain evidence="1">Babe19</strain>
    </source>
</reference>
<name>A0ACC1ST69_9HYPO</name>
<proteinExistence type="predicted"/>